<dbReference type="RefSeq" id="WP_062408621.1">
    <property type="nucleotide sequence ID" value="NZ_CP013652.1"/>
</dbReference>
<proteinExistence type="predicted"/>
<reference evidence="2" key="1">
    <citation type="submission" date="2015-12" db="EMBL/GenBank/DDBJ databases">
        <title>Complete genome sequences of two moderately thermophilic Paenibacillus species.</title>
        <authorList>
            <person name="Butler R.III."/>
            <person name="Wang J."/>
            <person name="Stark B.C."/>
            <person name="Pombert J.-F."/>
        </authorList>
    </citation>
    <scope>NUCLEOTIDE SEQUENCE [LARGE SCALE GENOMIC DNA]</scope>
    <source>
        <strain evidence="2">32O-Y</strain>
    </source>
</reference>
<evidence type="ECO:0000313" key="2">
    <source>
        <dbReference type="Proteomes" id="UP000061660"/>
    </source>
</evidence>
<name>A0A0U2W7A2_9BACL</name>
<dbReference type="STRING" id="162209.IJ22_19440"/>
<dbReference type="PATRIC" id="fig|162209.4.peg.2059"/>
<dbReference type="EMBL" id="CP013652">
    <property type="protein sequence ID" value="ALS22318.1"/>
    <property type="molecule type" value="Genomic_DNA"/>
</dbReference>
<dbReference type="Gene3D" id="2.10.10.90">
    <property type="match status" value="1"/>
</dbReference>
<gene>
    <name evidence="1" type="ORF">IJ22_19440</name>
</gene>
<organism evidence="1 2">
    <name type="scientific">Paenibacillus naphthalenovorans</name>
    <dbReference type="NCBI Taxonomy" id="162209"/>
    <lineage>
        <taxon>Bacteria</taxon>
        <taxon>Bacillati</taxon>
        <taxon>Bacillota</taxon>
        <taxon>Bacilli</taxon>
        <taxon>Bacillales</taxon>
        <taxon>Paenibacillaceae</taxon>
        <taxon>Paenibacillus</taxon>
    </lineage>
</organism>
<dbReference type="OrthoDB" id="2589801at2"/>
<dbReference type="Proteomes" id="UP000061660">
    <property type="component" value="Chromosome"/>
</dbReference>
<sequence>MSTLSNKLKLIIPSLNDEVQQTILDLAFNFQKLDDASNTYAIQIPTSGFYKLNEKVWNSNPQTGQYVGWVNTREGRASPKWTPLYAYNVGDFVVPNVDNGHYYECIQAGRSGVNEPTFLTNEGSLIEDTKNGSTWQPSKVYNLYDVVFPTLDNNRFYVCTVAGTSGSNEPNWSLIDGGTVDDNMVVWTGYRKVIWQEKGIACNFKPFGKIE</sequence>
<protein>
    <submittedName>
        <fullName evidence="1">Uncharacterized protein</fullName>
    </submittedName>
</protein>
<reference evidence="1 2" key="2">
    <citation type="journal article" date="2016" name="Genome Announc.">
        <title>Complete Genome Sequences of Two Interactive Moderate Thermophiles, Paenibacillus napthalenovorans 32O-Y and Paenibacillus sp. 32O-W.</title>
        <authorList>
            <person name="Butler R.R.III."/>
            <person name="Wang J."/>
            <person name="Stark B.C."/>
            <person name="Pombert J.F."/>
        </authorList>
    </citation>
    <scope>NUCLEOTIDE SEQUENCE [LARGE SCALE GENOMIC DNA]</scope>
    <source>
        <strain evidence="1 2">32O-Y</strain>
    </source>
</reference>
<accession>A0A0U2W7A2</accession>
<dbReference type="AlphaFoldDB" id="A0A0U2W7A2"/>
<keyword evidence="2" id="KW-1185">Reference proteome</keyword>
<evidence type="ECO:0000313" key="1">
    <source>
        <dbReference type="EMBL" id="ALS22318.1"/>
    </source>
</evidence>
<dbReference type="KEGG" id="pnp:IJ22_19440"/>